<dbReference type="Proteomes" id="UP000683246">
    <property type="component" value="Chromosome"/>
</dbReference>
<dbReference type="CDD" id="cd00755">
    <property type="entry name" value="YgdL_like"/>
    <property type="match status" value="1"/>
</dbReference>
<keyword evidence="3" id="KW-1185">Reference proteome</keyword>
<dbReference type="InterPro" id="IPR000594">
    <property type="entry name" value="ThiF_NAD_FAD-bd"/>
</dbReference>
<evidence type="ECO:0000259" key="1">
    <source>
        <dbReference type="Pfam" id="PF00899"/>
    </source>
</evidence>
<organism evidence="2 3">
    <name type="scientific">Vallitalea pronyensis</name>
    <dbReference type="NCBI Taxonomy" id="1348613"/>
    <lineage>
        <taxon>Bacteria</taxon>
        <taxon>Bacillati</taxon>
        <taxon>Bacillota</taxon>
        <taxon>Clostridia</taxon>
        <taxon>Lachnospirales</taxon>
        <taxon>Vallitaleaceae</taxon>
        <taxon>Vallitalea</taxon>
    </lineage>
</organism>
<dbReference type="RefSeq" id="WP_212695123.1">
    <property type="nucleotide sequence ID" value="NZ_CP058649.1"/>
</dbReference>
<protein>
    <submittedName>
        <fullName evidence="2">tRNA threonylcarbamoyladenosine dehydratase</fullName>
    </submittedName>
</protein>
<dbReference type="GO" id="GO:0061504">
    <property type="term" value="P:cyclic threonylcarbamoyladenosine biosynthetic process"/>
    <property type="evidence" value="ECO:0007669"/>
    <property type="project" value="TreeGrafter"/>
</dbReference>
<dbReference type="SUPFAM" id="SSF69572">
    <property type="entry name" value="Activating enzymes of the ubiquitin-like proteins"/>
    <property type="match status" value="1"/>
</dbReference>
<dbReference type="FunFam" id="3.40.50.720:FF:000141">
    <property type="entry name" value="tRNA threonylcarbamoyladenosine dehydratase"/>
    <property type="match status" value="1"/>
</dbReference>
<feature type="domain" description="THIF-type NAD/FAD binding fold" evidence="1">
    <location>
        <begin position="6"/>
        <end position="249"/>
    </location>
</feature>
<dbReference type="EMBL" id="CP058649">
    <property type="protein sequence ID" value="QUI24428.1"/>
    <property type="molecule type" value="Genomic_DNA"/>
</dbReference>
<gene>
    <name evidence="2" type="ORF">HZI73_19935</name>
</gene>
<dbReference type="KEGG" id="vpy:HZI73_19935"/>
<dbReference type="InterPro" id="IPR045886">
    <property type="entry name" value="ThiF/MoeB/HesA"/>
</dbReference>
<proteinExistence type="predicted"/>
<dbReference type="PANTHER" id="PTHR43267:SF1">
    <property type="entry name" value="TRNA THREONYLCARBAMOYLADENOSINE DEHYDRATASE"/>
    <property type="match status" value="1"/>
</dbReference>
<accession>A0A8J8MNE7</accession>
<dbReference type="InterPro" id="IPR035985">
    <property type="entry name" value="Ubiquitin-activating_enz"/>
</dbReference>
<dbReference type="AlphaFoldDB" id="A0A8J8MNE7"/>
<evidence type="ECO:0000313" key="2">
    <source>
        <dbReference type="EMBL" id="QUI24428.1"/>
    </source>
</evidence>
<dbReference type="Gene3D" id="3.40.50.720">
    <property type="entry name" value="NAD(P)-binding Rossmann-like Domain"/>
    <property type="match status" value="1"/>
</dbReference>
<dbReference type="PANTHER" id="PTHR43267">
    <property type="entry name" value="TRNA THREONYLCARBAMOYLADENOSINE DEHYDRATASE"/>
    <property type="match status" value="1"/>
</dbReference>
<dbReference type="GO" id="GO:0008641">
    <property type="term" value="F:ubiquitin-like modifier activating enzyme activity"/>
    <property type="evidence" value="ECO:0007669"/>
    <property type="project" value="InterPro"/>
</dbReference>
<name>A0A8J8MNE7_9FIRM</name>
<dbReference type="Pfam" id="PF00899">
    <property type="entry name" value="ThiF"/>
    <property type="match status" value="1"/>
</dbReference>
<reference evidence="2" key="1">
    <citation type="submission" date="2020-07" db="EMBL/GenBank/DDBJ databases">
        <title>Vallitalea pronyensis genome.</title>
        <authorList>
            <person name="Postec A."/>
        </authorList>
    </citation>
    <scope>NUCLEOTIDE SEQUENCE</scope>
    <source>
        <strain evidence="2">FatNI3</strain>
    </source>
</reference>
<evidence type="ECO:0000313" key="3">
    <source>
        <dbReference type="Proteomes" id="UP000683246"/>
    </source>
</evidence>
<sequence>MLHAFSRTEMLIGTTGLEQLKSSTVAVFGVGGVGTYAIEGLVRSGLGRIVLIDDDDICLTNVNRQVHATRKTVGQAKVAAMKERILAINPKTDVITHQELYTSISAERLLLDDYDYVVDAIDMVSAKLDLIERCKTREIPIISSMGAGNKLNPAMFEVADIYETTVCPLAKVMRKELRSRGIKDLKVVFSKEKPLKPIQLDSNCNTNCICTNKDRTCVERRQIPGSVAFVPSVVGLIIASEVVKDLVGISNV</sequence>
<dbReference type="GO" id="GO:0061503">
    <property type="term" value="F:tRNA threonylcarbamoyladenosine dehydratase"/>
    <property type="evidence" value="ECO:0007669"/>
    <property type="project" value="TreeGrafter"/>
</dbReference>